<evidence type="ECO:0000313" key="7">
    <source>
        <dbReference type="EMBL" id="KKN63962.1"/>
    </source>
</evidence>
<dbReference type="GO" id="GO:0005524">
    <property type="term" value="F:ATP binding"/>
    <property type="evidence" value="ECO:0007669"/>
    <property type="project" value="UniProtKB-KW"/>
</dbReference>
<dbReference type="InterPro" id="IPR052156">
    <property type="entry name" value="BCAA_Transport_ATP-bd_LivF"/>
</dbReference>
<dbReference type="PANTHER" id="PTHR43820">
    <property type="entry name" value="HIGH-AFFINITY BRANCHED-CHAIN AMINO ACID TRANSPORT ATP-BINDING PROTEIN LIVF"/>
    <property type="match status" value="1"/>
</dbReference>
<evidence type="ECO:0000256" key="3">
    <source>
        <dbReference type="ARBA" id="ARBA00022741"/>
    </source>
</evidence>
<dbReference type="SUPFAM" id="SSF52540">
    <property type="entry name" value="P-loop containing nucleoside triphosphate hydrolases"/>
    <property type="match status" value="1"/>
</dbReference>
<keyword evidence="4" id="KW-0067">ATP-binding</keyword>
<dbReference type="InterPro" id="IPR003593">
    <property type="entry name" value="AAA+_ATPase"/>
</dbReference>
<name>A0A0F9SNK7_9ZZZZ</name>
<keyword evidence="5" id="KW-0029">Amino-acid transport</keyword>
<dbReference type="EMBL" id="LAZR01000572">
    <property type="protein sequence ID" value="KKN63962.1"/>
    <property type="molecule type" value="Genomic_DNA"/>
</dbReference>
<sequence length="233" mass="25833">MENLTANNLYSFYGKSPVLQGVSFDLKPGEFLSVLGRNGVGKTTLLKSIMGLTDRCEGELNFGQADLLKCSTPQRALKGIAYIPQGREIIPRFTVRENILMGTFARPDGKRDIPDYLFDMFPILRDFISRKGGDLSGGQQQQLAIARALAMDPKILILDEPTEGIQPNIVKQIEDAIIQLNRERGLSVILVEQNVPFARAASDRFLVLDKGRVVLNGTSAELTETVVEQYLTF</sequence>
<dbReference type="Pfam" id="PF00005">
    <property type="entry name" value="ABC_tran"/>
    <property type="match status" value="1"/>
</dbReference>
<evidence type="ECO:0000256" key="5">
    <source>
        <dbReference type="ARBA" id="ARBA00022970"/>
    </source>
</evidence>
<evidence type="ECO:0000256" key="2">
    <source>
        <dbReference type="ARBA" id="ARBA00022448"/>
    </source>
</evidence>
<accession>A0A0F9SNK7</accession>
<evidence type="ECO:0000256" key="1">
    <source>
        <dbReference type="ARBA" id="ARBA00005417"/>
    </source>
</evidence>
<gene>
    <name evidence="7" type="ORF">LCGC14_0496510</name>
</gene>
<protein>
    <recommendedName>
        <fullName evidence="6">ABC transporter domain-containing protein</fullName>
    </recommendedName>
</protein>
<feature type="domain" description="ABC transporter" evidence="6">
    <location>
        <begin position="4"/>
        <end position="231"/>
    </location>
</feature>
<reference evidence="7" key="1">
    <citation type="journal article" date="2015" name="Nature">
        <title>Complex archaea that bridge the gap between prokaryotes and eukaryotes.</title>
        <authorList>
            <person name="Spang A."/>
            <person name="Saw J.H."/>
            <person name="Jorgensen S.L."/>
            <person name="Zaremba-Niedzwiedzka K."/>
            <person name="Martijn J."/>
            <person name="Lind A.E."/>
            <person name="van Eijk R."/>
            <person name="Schleper C."/>
            <person name="Guy L."/>
            <person name="Ettema T.J."/>
        </authorList>
    </citation>
    <scope>NUCLEOTIDE SEQUENCE</scope>
</reference>
<dbReference type="AlphaFoldDB" id="A0A0F9SNK7"/>
<dbReference type="GO" id="GO:0015807">
    <property type="term" value="P:L-amino acid transport"/>
    <property type="evidence" value="ECO:0007669"/>
    <property type="project" value="TreeGrafter"/>
</dbReference>
<evidence type="ECO:0000259" key="6">
    <source>
        <dbReference type="PROSITE" id="PS50893"/>
    </source>
</evidence>
<dbReference type="SMART" id="SM00382">
    <property type="entry name" value="AAA"/>
    <property type="match status" value="1"/>
</dbReference>
<comment type="caution">
    <text evidence="7">The sequence shown here is derived from an EMBL/GenBank/DDBJ whole genome shotgun (WGS) entry which is preliminary data.</text>
</comment>
<dbReference type="InterPro" id="IPR027417">
    <property type="entry name" value="P-loop_NTPase"/>
</dbReference>
<organism evidence="7">
    <name type="scientific">marine sediment metagenome</name>
    <dbReference type="NCBI Taxonomy" id="412755"/>
    <lineage>
        <taxon>unclassified sequences</taxon>
        <taxon>metagenomes</taxon>
        <taxon>ecological metagenomes</taxon>
    </lineage>
</organism>
<proteinExistence type="inferred from homology"/>
<dbReference type="PROSITE" id="PS50893">
    <property type="entry name" value="ABC_TRANSPORTER_2"/>
    <property type="match status" value="1"/>
</dbReference>
<dbReference type="GO" id="GO:0015658">
    <property type="term" value="F:branched-chain amino acid transmembrane transporter activity"/>
    <property type="evidence" value="ECO:0007669"/>
    <property type="project" value="TreeGrafter"/>
</dbReference>
<comment type="similarity">
    <text evidence="1">Belongs to the ABC transporter superfamily.</text>
</comment>
<dbReference type="GO" id="GO:0016887">
    <property type="term" value="F:ATP hydrolysis activity"/>
    <property type="evidence" value="ECO:0007669"/>
    <property type="project" value="InterPro"/>
</dbReference>
<dbReference type="InterPro" id="IPR017780">
    <property type="entry name" value="ABC_transptr_urea_ATP-bd_UrtE"/>
</dbReference>
<keyword evidence="3" id="KW-0547">Nucleotide-binding</keyword>
<dbReference type="NCBIfam" id="TIGR03410">
    <property type="entry name" value="urea_trans_UrtE"/>
    <property type="match status" value="1"/>
</dbReference>
<evidence type="ECO:0000256" key="4">
    <source>
        <dbReference type="ARBA" id="ARBA00022840"/>
    </source>
</evidence>
<dbReference type="Gene3D" id="3.40.50.300">
    <property type="entry name" value="P-loop containing nucleotide triphosphate hydrolases"/>
    <property type="match status" value="1"/>
</dbReference>
<dbReference type="CDD" id="cd03224">
    <property type="entry name" value="ABC_TM1139_LivF_branched"/>
    <property type="match status" value="1"/>
</dbReference>
<dbReference type="PANTHER" id="PTHR43820:SF5">
    <property type="entry name" value="HIGH-AFFINITY BRANCHED-CHAIN AMINO ACID TRANSPORT ATP-BINDING PROTEIN"/>
    <property type="match status" value="1"/>
</dbReference>
<keyword evidence="2" id="KW-0813">Transport</keyword>
<dbReference type="InterPro" id="IPR003439">
    <property type="entry name" value="ABC_transporter-like_ATP-bd"/>
</dbReference>